<name>A0A7I8WBX0_9ANNE</name>
<feature type="transmembrane region" description="Helical" evidence="7">
    <location>
        <begin position="14"/>
        <end position="33"/>
    </location>
</feature>
<evidence type="ECO:0000256" key="2">
    <source>
        <dbReference type="ARBA" id="ARBA00006058"/>
    </source>
</evidence>
<dbReference type="EMBL" id="CAJFCJ010000028">
    <property type="protein sequence ID" value="CAD5125614.1"/>
    <property type="molecule type" value="Genomic_DNA"/>
</dbReference>
<dbReference type="PANTHER" id="PTHR22730:SF1">
    <property type="entry name" value="PROMININ-LIKE PROTEIN"/>
    <property type="match status" value="1"/>
</dbReference>
<evidence type="ECO:0000256" key="7">
    <source>
        <dbReference type="SAM" id="Phobius"/>
    </source>
</evidence>
<feature type="transmembrane region" description="Helical" evidence="7">
    <location>
        <begin position="796"/>
        <end position="821"/>
    </location>
</feature>
<feature type="transmembrane region" description="Helical" evidence="7">
    <location>
        <begin position="446"/>
        <end position="472"/>
    </location>
</feature>
<feature type="transmembrane region" description="Helical" evidence="7">
    <location>
        <begin position="40"/>
        <end position="58"/>
    </location>
</feature>
<evidence type="ECO:0000313" key="9">
    <source>
        <dbReference type="Proteomes" id="UP000549394"/>
    </source>
</evidence>
<accession>A0A7I8WBX0</accession>
<dbReference type="GO" id="GO:0016020">
    <property type="term" value="C:membrane"/>
    <property type="evidence" value="ECO:0007669"/>
    <property type="project" value="UniProtKB-SubCell"/>
</dbReference>
<protein>
    <submittedName>
        <fullName evidence="8">DgyrCDS13817</fullName>
    </submittedName>
</protein>
<dbReference type="AlphaFoldDB" id="A0A7I8WBX0"/>
<keyword evidence="9" id="KW-1185">Reference proteome</keyword>
<comment type="similarity">
    <text evidence="2">Belongs to the prominin family.</text>
</comment>
<comment type="caution">
    <text evidence="8">The sequence shown here is derived from an EMBL/GenBank/DDBJ whole genome shotgun (WGS) entry which is preliminary data.</text>
</comment>
<feature type="transmembrane region" description="Helical" evidence="7">
    <location>
        <begin position="493"/>
        <end position="522"/>
    </location>
</feature>
<feature type="transmembrane region" description="Helical" evidence="7">
    <location>
        <begin position="178"/>
        <end position="199"/>
    </location>
</feature>
<feature type="transmembrane region" description="Helical" evidence="7">
    <location>
        <begin position="127"/>
        <end position="157"/>
    </location>
</feature>
<comment type="subcellular location">
    <subcellularLocation>
        <location evidence="1">Membrane</location>
        <topology evidence="1">Multi-pass membrane protein</topology>
    </subcellularLocation>
</comment>
<keyword evidence="5 7" id="KW-0472">Membrane</keyword>
<sequence>MNILQVQLKIIEDFYYATLFVIVERIIFLLSSTEDKMCKTLLILILLVLITISHFTFATENLNSTEIDEKIDRNLNLLERGVQHLFNGTTKFLVFIHRKIITDYYERLGLVPSNQSDGLTWSAIVDYLIGFVCLAGFCIFLTIIVPVISIIVCCCRMSGRCGRDNNPRERSRDKSKRICCTSFLFVLVSIAVISLVLAFTSNSILSTHLSPAKSGGLLSHSVSSVEKMATYRDGVIVDLLKLKDMAINTSSVVLEALENIPVASVEFYNEKTESENFLNQSLLLKTISNNLWKKIDIVEANCLSFLRISNHINQEFDRIRPDLREQLKNISKLELLDELQLRVDETLRKYSNNISSYIDKNDIRIEFDSALERAQEFLLEQQEVVRRSIYSTIETIINETKSGQAKIDSIDAIISRLQKLPLNRTIVALSTPPWTESFQNYEYLRLGTYIGICLLLLTVYAIFVIATILAWVRGPGEVGEKQSCDAEAASSCLVLAVGLGIVLFSTFMIVITAIFLFGGVAYTEVCRFTQPSLADIEGTPLGRVLDATVNARFLNGTSFSNTSIIEAIKYCKNNSGIYTAMQLESQFHLEQYLNVKNRVDMAAKIFDKIENATSPIIENYKTLPLELDNIIKDLGNGDFLQTNLQLNGYEEIKIKLDQDQIALKKIYGVLNPDGQVTDTLKKLHRRQFPQLINGLNDIYNNISSLKEDFLNVTKLSQELYKNLALKKAYIQKDYKMEIGSFTMNKMVAIYKYYKIYLDPMKNFIFKDMGKCKLLYTSLDQFVNFACTNTIHAFNAYWAAVGVVLLLLLPSFGAAASLVVLFRRTGKRGSLHDYKNLKNDTYRWGDIAKALGSEHKYYQENSTPPKVPLIQKDNLKTTIC</sequence>
<dbReference type="InterPro" id="IPR008795">
    <property type="entry name" value="Prominin"/>
</dbReference>
<keyword evidence="4 7" id="KW-1133">Transmembrane helix</keyword>
<dbReference type="OrthoDB" id="6229420at2759"/>
<dbReference type="Proteomes" id="UP000549394">
    <property type="component" value="Unassembled WGS sequence"/>
</dbReference>
<evidence type="ECO:0000313" key="8">
    <source>
        <dbReference type="EMBL" id="CAD5125614.1"/>
    </source>
</evidence>
<organism evidence="8 9">
    <name type="scientific">Dimorphilus gyrociliatus</name>
    <dbReference type="NCBI Taxonomy" id="2664684"/>
    <lineage>
        <taxon>Eukaryota</taxon>
        <taxon>Metazoa</taxon>
        <taxon>Spiralia</taxon>
        <taxon>Lophotrochozoa</taxon>
        <taxon>Annelida</taxon>
        <taxon>Polychaeta</taxon>
        <taxon>Polychaeta incertae sedis</taxon>
        <taxon>Dinophilidae</taxon>
        <taxon>Dimorphilus</taxon>
    </lineage>
</organism>
<keyword evidence="6" id="KW-0325">Glycoprotein</keyword>
<reference evidence="8 9" key="1">
    <citation type="submission" date="2020-08" db="EMBL/GenBank/DDBJ databases">
        <authorList>
            <person name="Hejnol A."/>
        </authorList>
    </citation>
    <scope>NUCLEOTIDE SEQUENCE [LARGE SCALE GENOMIC DNA]</scope>
</reference>
<evidence type="ECO:0000256" key="4">
    <source>
        <dbReference type="ARBA" id="ARBA00022989"/>
    </source>
</evidence>
<evidence type="ECO:0000256" key="1">
    <source>
        <dbReference type="ARBA" id="ARBA00004141"/>
    </source>
</evidence>
<evidence type="ECO:0000256" key="6">
    <source>
        <dbReference type="ARBA" id="ARBA00023180"/>
    </source>
</evidence>
<dbReference type="Pfam" id="PF05478">
    <property type="entry name" value="Prominin"/>
    <property type="match status" value="1"/>
</dbReference>
<gene>
    <name evidence="8" type="ORF">DGYR_LOCUS12961</name>
</gene>
<proteinExistence type="inferred from homology"/>
<dbReference type="PANTHER" id="PTHR22730">
    <property type="entry name" value="PROMININ PROM PROTEIN"/>
    <property type="match status" value="1"/>
</dbReference>
<keyword evidence="3 7" id="KW-0812">Transmembrane</keyword>
<evidence type="ECO:0000256" key="5">
    <source>
        <dbReference type="ARBA" id="ARBA00023136"/>
    </source>
</evidence>
<evidence type="ECO:0000256" key="3">
    <source>
        <dbReference type="ARBA" id="ARBA00022692"/>
    </source>
</evidence>